<organism evidence="2">
    <name type="scientific">Arcella intermedia</name>
    <dbReference type="NCBI Taxonomy" id="1963864"/>
    <lineage>
        <taxon>Eukaryota</taxon>
        <taxon>Amoebozoa</taxon>
        <taxon>Tubulinea</taxon>
        <taxon>Elardia</taxon>
        <taxon>Arcellinida</taxon>
        <taxon>Sphaerothecina</taxon>
        <taxon>Arcellidae</taxon>
        <taxon>Arcella</taxon>
    </lineage>
</organism>
<feature type="compositionally biased region" description="Basic and acidic residues" evidence="1">
    <location>
        <begin position="209"/>
        <end position="229"/>
    </location>
</feature>
<dbReference type="AlphaFoldDB" id="A0A6B2LDW9"/>
<feature type="compositionally biased region" description="Polar residues" evidence="1">
    <location>
        <begin position="1"/>
        <end position="32"/>
    </location>
</feature>
<dbReference type="EMBL" id="GIBP01006263">
    <property type="protein sequence ID" value="NDV35232.1"/>
    <property type="molecule type" value="Transcribed_RNA"/>
</dbReference>
<evidence type="ECO:0000313" key="2">
    <source>
        <dbReference type="EMBL" id="NDV35232.1"/>
    </source>
</evidence>
<feature type="region of interest" description="Disordered" evidence="1">
    <location>
        <begin position="209"/>
        <end position="237"/>
    </location>
</feature>
<sequence length="237" mass="26218">MTTKPTPTIARTVSAPATTKSAPVPSKSSTPQAKIPAKSPKPITNQAVTAKPGTTTNKFAKPTTTTRPLPSKAPSLSSKPTIKTPIPPKTAPKTQTGAQSSSLKRKLSTPTVPLAKKQKRDIEDDYDYDDGFVVKEDKNDYLPLGDLLRKLGYTRGPTNVDVYRKLDPHYDPSSLAGQHMLDDDDDECMEVTSFIDHCEMDAKTAKRAIEEDKKEREEEKRQKKLEAERKLKKVKSK</sequence>
<reference evidence="2" key="1">
    <citation type="journal article" date="2020" name="J. Eukaryot. Microbiol.">
        <title>De novo Sequencing, Assembly and Annotation of the Transcriptome for the Free-Living Testate Amoeba Arcella intermedia.</title>
        <authorList>
            <person name="Ribeiro G.M."/>
            <person name="Porfirio-Sousa A.L."/>
            <person name="Maurer-Alcala X.X."/>
            <person name="Katz L.A."/>
            <person name="Lahr D.J.G."/>
        </authorList>
    </citation>
    <scope>NUCLEOTIDE SEQUENCE</scope>
</reference>
<name>A0A6B2LDW9_9EUKA</name>
<accession>A0A6B2LDW9</accession>
<feature type="compositionally biased region" description="Low complexity" evidence="1">
    <location>
        <begin position="54"/>
        <end position="84"/>
    </location>
</feature>
<evidence type="ECO:0000256" key="1">
    <source>
        <dbReference type="SAM" id="MobiDB-lite"/>
    </source>
</evidence>
<feature type="region of interest" description="Disordered" evidence="1">
    <location>
        <begin position="1"/>
        <end position="118"/>
    </location>
</feature>
<proteinExistence type="predicted"/>
<protein>
    <submittedName>
        <fullName evidence="2">Uncharacterized protein</fullName>
    </submittedName>
</protein>